<evidence type="ECO:0000259" key="3">
    <source>
        <dbReference type="Pfam" id="PF25954"/>
    </source>
</evidence>
<dbReference type="EMBL" id="JACHZF010000031">
    <property type="protein sequence ID" value="MBB3332421.1"/>
    <property type="molecule type" value="Genomic_DNA"/>
</dbReference>
<comment type="caution">
    <text evidence="4">The sequence shown here is derived from an EMBL/GenBank/DDBJ whole genome shotgun (WGS) entry which is preliminary data.</text>
</comment>
<sequence length="383" mass="40872">MTRRRLPPLPPLLAIGLTLLLLLWLAMGDLDRFRDAPPTAGESEPAVPPRVEVATLTAEAHTPTLVLQGQLEAFRELELRARQAGRVAALPVALGGRVEAGDVLLELEPDALPERLAQAEAELALARAELAGADDLRRRELISHPDYLRLQGGVARAVAEVASLRRQRDDTRPTAPFAGVLDRLDAELGELVQVGEAWGRLVDDSRLVATASAPQRDALALGPGLPVELELLDGTRLPGEVSHVASRAEDATRSFAVEATLDNPERRRLAGASATLRIALPERRVHRLSPALLELDDEGRLAVKHLVEDDRVAQSPVQLVDADAREARVAGLPERVRLITLGGGFVAPGERVTAVPVAADEGQGEARLPGAPPVPAADAAEPR</sequence>
<keyword evidence="5" id="KW-1185">Reference proteome</keyword>
<dbReference type="InterPro" id="IPR058792">
    <property type="entry name" value="Beta-barrel_RND_2"/>
</dbReference>
<dbReference type="AlphaFoldDB" id="A0A7W5PCW2"/>
<dbReference type="PANTHER" id="PTHR30469:SF29">
    <property type="entry name" value="BLR2860 PROTEIN"/>
    <property type="match status" value="1"/>
</dbReference>
<evidence type="ECO:0000256" key="1">
    <source>
        <dbReference type="ARBA" id="ARBA00009477"/>
    </source>
</evidence>
<proteinExistence type="inferred from homology"/>
<dbReference type="RefSeq" id="WP_183333942.1">
    <property type="nucleotide sequence ID" value="NZ_JACHZF010000031.1"/>
</dbReference>
<reference evidence="4 5" key="1">
    <citation type="submission" date="2020-08" db="EMBL/GenBank/DDBJ databases">
        <title>Genomic Encyclopedia of Archaeal and Bacterial Type Strains, Phase II (KMG-II): from individual species to whole genera.</title>
        <authorList>
            <person name="Goeker M."/>
        </authorList>
    </citation>
    <scope>NUCLEOTIDE SEQUENCE [LARGE SCALE GENOMIC DNA]</scope>
    <source>
        <strain evidence="4 5">5AG</strain>
    </source>
</reference>
<dbReference type="Pfam" id="PF25954">
    <property type="entry name" value="Beta-barrel_RND_2"/>
    <property type="match status" value="1"/>
</dbReference>
<dbReference type="Gene3D" id="1.10.287.470">
    <property type="entry name" value="Helix hairpin bin"/>
    <property type="match status" value="1"/>
</dbReference>
<name>A0A7W5PCW2_9GAMM</name>
<comment type="similarity">
    <text evidence="1">Belongs to the membrane fusion protein (MFP) (TC 8.A.1) family.</text>
</comment>
<dbReference type="NCBIfam" id="TIGR01730">
    <property type="entry name" value="RND_mfp"/>
    <property type="match status" value="1"/>
</dbReference>
<dbReference type="Gene3D" id="2.40.50.100">
    <property type="match status" value="1"/>
</dbReference>
<dbReference type="InterPro" id="IPR006143">
    <property type="entry name" value="RND_pump_MFP"/>
</dbReference>
<dbReference type="GO" id="GO:0015562">
    <property type="term" value="F:efflux transmembrane transporter activity"/>
    <property type="evidence" value="ECO:0007669"/>
    <property type="project" value="TreeGrafter"/>
</dbReference>
<gene>
    <name evidence="4" type="ORF">BDK63_003315</name>
</gene>
<feature type="region of interest" description="Disordered" evidence="2">
    <location>
        <begin position="360"/>
        <end position="383"/>
    </location>
</feature>
<organism evidence="4 5">
    <name type="scientific">Halomonas campaniensis</name>
    <dbReference type="NCBI Taxonomy" id="213554"/>
    <lineage>
        <taxon>Bacteria</taxon>
        <taxon>Pseudomonadati</taxon>
        <taxon>Pseudomonadota</taxon>
        <taxon>Gammaproteobacteria</taxon>
        <taxon>Oceanospirillales</taxon>
        <taxon>Halomonadaceae</taxon>
        <taxon>Halomonas</taxon>
    </lineage>
</organism>
<dbReference type="PANTHER" id="PTHR30469">
    <property type="entry name" value="MULTIDRUG RESISTANCE PROTEIN MDTA"/>
    <property type="match status" value="1"/>
</dbReference>
<dbReference type="SUPFAM" id="SSF111369">
    <property type="entry name" value="HlyD-like secretion proteins"/>
    <property type="match status" value="1"/>
</dbReference>
<accession>A0A7W5PCW2</accession>
<evidence type="ECO:0000313" key="5">
    <source>
        <dbReference type="Proteomes" id="UP000553442"/>
    </source>
</evidence>
<dbReference type="Proteomes" id="UP000553442">
    <property type="component" value="Unassembled WGS sequence"/>
</dbReference>
<protein>
    <submittedName>
        <fullName evidence="4">Multidrug efflux system membrane fusion protein</fullName>
    </submittedName>
</protein>
<evidence type="ECO:0000256" key="2">
    <source>
        <dbReference type="SAM" id="MobiDB-lite"/>
    </source>
</evidence>
<feature type="domain" description="CusB-like beta-barrel" evidence="3">
    <location>
        <begin position="210"/>
        <end position="279"/>
    </location>
</feature>
<dbReference type="GO" id="GO:1990281">
    <property type="term" value="C:efflux pump complex"/>
    <property type="evidence" value="ECO:0007669"/>
    <property type="project" value="TreeGrafter"/>
</dbReference>
<dbReference type="Gene3D" id="2.40.30.170">
    <property type="match status" value="1"/>
</dbReference>
<evidence type="ECO:0000313" key="4">
    <source>
        <dbReference type="EMBL" id="MBB3332421.1"/>
    </source>
</evidence>